<protein>
    <recommendedName>
        <fullName evidence="2">Myb-like domain-containing protein</fullName>
    </recommendedName>
</protein>
<dbReference type="PROSITE" id="PS50090">
    <property type="entry name" value="MYB_LIKE"/>
    <property type="match status" value="1"/>
</dbReference>
<dbReference type="AlphaFoldDB" id="A0A9D4ZMN3"/>
<evidence type="ECO:0000256" key="1">
    <source>
        <dbReference type="SAM" id="MobiDB-lite"/>
    </source>
</evidence>
<evidence type="ECO:0000259" key="2">
    <source>
        <dbReference type="PROSITE" id="PS50090"/>
    </source>
</evidence>
<proteinExistence type="predicted"/>
<feature type="region of interest" description="Disordered" evidence="1">
    <location>
        <begin position="57"/>
        <end position="91"/>
    </location>
</feature>
<feature type="domain" description="Myb-like" evidence="2">
    <location>
        <begin position="93"/>
        <end position="162"/>
    </location>
</feature>
<feature type="compositionally biased region" description="Polar residues" evidence="1">
    <location>
        <begin position="285"/>
        <end position="294"/>
    </location>
</feature>
<feature type="region of interest" description="Disordered" evidence="1">
    <location>
        <begin position="258"/>
        <end position="331"/>
    </location>
</feature>
<accession>A0A9D4ZMN3</accession>
<dbReference type="PANTHER" id="PTHR33492">
    <property type="entry name" value="OSJNBA0043A12.37 PROTEIN-RELATED"/>
    <property type="match status" value="1"/>
</dbReference>
<reference evidence="3" key="1">
    <citation type="submission" date="2021-01" db="EMBL/GenBank/DDBJ databases">
        <title>Adiantum capillus-veneris genome.</title>
        <authorList>
            <person name="Fang Y."/>
            <person name="Liao Q."/>
        </authorList>
    </citation>
    <scope>NUCLEOTIDE SEQUENCE</scope>
    <source>
        <strain evidence="3">H3</strain>
        <tissue evidence="3">Leaf</tissue>
    </source>
</reference>
<gene>
    <name evidence="3" type="ORF">GOP47_0006026</name>
</gene>
<keyword evidence="4" id="KW-1185">Reference proteome</keyword>
<dbReference type="Proteomes" id="UP000886520">
    <property type="component" value="Chromosome 6"/>
</dbReference>
<comment type="caution">
    <text evidence="3">The sequence shown here is derived from an EMBL/GenBank/DDBJ whole genome shotgun (WGS) entry which is preliminary data.</text>
</comment>
<evidence type="ECO:0000313" key="3">
    <source>
        <dbReference type="EMBL" id="KAI5078355.1"/>
    </source>
</evidence>
<sequence length="392" mass="42795">METPLDLNFSQRGIHNTVRVQNELDSTLQPKSSEENAGMSQEDLVMGGDEVAVASSGGNIDAVETPVSKTRGGVTDTPLSKTRAGSAAATSLTPQKAVTQWTLNEMNVLFEAKKAQAEKAESGPRKLRSSTPGKWEEIAESCKALGVQKSASQCREKWERLWPAFRTILDWELRVSEKKTSYWTMTEEERMQGRFPSVFEREVYDAMLARFGFVTSLNPASPILISLNVDSGGTVVTSYNEPGQAGISTDIGKEVGQNGVVGGEDGQLIVEQKTSGRKRKATERGSATKQSASDNNKKVTILLDPKEEAIGNAAPSPSREPRSSKSKVPLSPLDITERRLLLEERKMKLAEQRFSLEEKKLEATIEIGKGLIASMERMTGTISGLGPTPQHR</sequence>
<evidence type="ECO:0000313" key="4">
    <source>
        <dbReference type="Proteomes" id="UP000886520"/>
    </source>
</evidence>
<organism evidence="3 4">
    <name type="scientific">Adiantum capillus-veneris</name>
    <name type="common">Maidenhair fern</name>
    <dbReference type="NCBI Taxonomy" id="13818"/>
    <lineage>
        <taxon>Eukaryota</taxon>
        <taxon>Viridiplantae</taxon>
        <taxon>Streptophyta</taxon>
        <taxon>Embryophyta</taxon>
        <taxon>Tracheophyta</taxon>
        <taxon>Polypodiopsida</taxon>
        <taxon>Polypodiidae</taxon>
        <taxon>Polypodiales</taxon>
        <taxon>Pteridineae</taxon>
        <taxon>Pteridaceae</taxon>
        <taxon>Vittarioideae</taxon>
        <taxon>Adiantum</taxon>
    </lineage>
</organism>
<dbReference type="PANTHER" id="PTHR33492:SF1">
    <property type="entry name" value="OS02G0516800 PROTEIN"/>
    <property type="match status" value="1"/>
</dbReference>
<name>A0A9D4ZMN3_ADICA</name>
<dbReference type="Pfam" id="PF13837">
    <property type="entry name" value="Myb_DNA-bind_4"/>
    <property type="match status" value="1"/>
</dbReference>
<dbReference type="InterPro" id="IPR001005">
    <property type="entry name" value="SANT/Myb"/>
</dbReference>
<dbReference type="EMBL" id="JABFUD020000006">
    <property type="protein sequence ID" value="KAI5078355.1"/>
    <property type="molecule type" value="Genomic_DNA"/>
</dbReference>
<dbReference type="InterPro" id="IPR044822">
    <property type="entry name" value="Myb_DNA-bind_4"/>
</dbReference>
<dbReference type="Gene3D" id="1.10.10.60">
    <property type="entry name" value="Homeodomain-like"/>
    <property type="match status" value="1"/>
</dbReference>
<dbReference type="OrthoDB" id="1927263at2759"/>